<dbReference type="GO" id="GO:0071555">
    <property type="term" value="P:cell wall organization"/>
    <property type="evidence" value="ECO:0007669"/>
    <property type="project" value="UniProtKB-KW"/>
</dbReference>
<keyword evidence="3 6" id="KW-0378">Hydrolase</keyword>
<dbReference type="SUPFAM" id="SSF55846">
    <property type="entry name" value="N-acetylmuramoyl-L-alanine amidase-like"/>
    <property type="match status" value="1"/>
</dbReference>
<keyword evidence="7" id="KW-1185">Reference proteome</keyword>
<organism evidence="6 7">
    <name type="scientific">Horticoccus luteus</name>
    <dbReference type="NCBI Taxonomy" id="2862869"/>
    <lineage>
        <taxon>Bacteria</taxon>
        <taxon>Pseudomonadati</taxon>
        <taxon>Verrucomicrobiota</taxon>
        <taxon>Opitutia</taxon>
        <taxon>Opitutales</taxon>
        <taxon>Opitutaceae</taxon>
        <taxon>Horticoccus</taxon>
    </lineage>
</organism>
<sequence length="164" mass="18682">MAYIEFDATSPHYARTPPHERLGVVVHHSVLSFRDTIARMLDPTSKVSYHVLVDDDGTRCTLVPDDCLAWHAGESTFLGRSRTNEFLLGLAFAGDTYRTPLTDAQIASALEWIAPRWELYRWSLDRLTDHRQISPGRKDDLNPVEWQRFLAAATRRFGSPRTAV</sequence>
<evidence type="ECO:0000256" key="2">
    <source>
        <dbReference type="ARBA" id="ARBA00011901"/>
    </source>
</evidence>
<dbReference type="EC" id="3.5.1.28" evidence="2"/>
<dbReference type="PANTHER" id="PTHR30417">
    <property type="entry name" value="N-ACETYLMURAMOYL-L-ALANINE AMIDASE AMID"/>
    <property type="match status" value="1"/>
</dbReference>
<dbReference type="GO" id="GO:0008745">
    <property type="term" value="F:N-acetylmuramoyl-L-alanine amidase activity"/>
    <property type="evidence" value="ECO:0007669"/>
    <property type="project" value="UniProtKB-EC"/>
</dbReference>
<dbReference type="KEGG" id="ole:K0B96_11275"/>
<dbReference type="EMBL" id="CP080507">
    <property type="protein sequence ID" value="QYM77897.1"/>
    <property type="molecule type" value="Genomic_DNA"/>
</dbReference>
<accession>A0A8F9TUN5</accession>
<keyword evidence="4" id="KW-0961">Cell wall biogenesis/degradation</keyword>
<feature type="domain" description="N-acetylmuramoyl-L-alanine amidase" evidence="5">
    <location>
        <begin position="10"/>
        <end position="144"/>
    </location>
</feature>
<evidence type="ECO:0000313" key="7">
    <source>
        <dbReference type="Proteomes" id="UP000825051"/>
    </source>
</evidence>
<evidence type="ECO:0000259" key="5">
    <source>
        <dbReference type="SMART" id="SM00644"/>
    </source>
</evidence>
<dbReference type="CDD" id="cd06583">
    <property type="entry name" value="PGRP"/>
    <property type="match status" value="1"/>
</dbReference>
<protein>
    <recommendedName>
        <fullName evidence="2">N-acetylmuramoyl-L-alanine amidase</fullName>
        <ecNumber evidence="2">3.5.1.28</ecNumber>
    </recommendedName>
</protein>
<dbReference type="PANTHER" id="PTHR30417:SF1">
    <property type="entry name" value="N-ACETYLMURAMOYL-L-ALANINE AMIDASE AMID"/>
    <property type="match status" value="1"/>
</dbReference>
<evidence type="ECO:0000256" key="4">
    <source>
        <dbReference type="ARBA" id="ARBA00023316"/>
    </source>
</evidence>
<evidence type="ECO:0000256" key="3">
    <source>
        <dbReference type="ARBA" id="ARBA00022801"/>
    </source>
</evidence>
<dbReference type="Proteomes" id="UP000825051">
    <property type="component" value="Chromosome"/>
</dbReference>
<dbReference type="InterPro" id="IPR036505">
    <property type="entry name" value="Amidase/PGRP_sf"/>
</dbReference>
<proteinExistence type="predicted"/>
<name>A0A8F9TUN5_9BACT</name>
<dbReference type="AlphaFoldDB" id="A0A8F9TUN5"/>
<dbReference type="RefSeq" id="WP_220161001.1">
    <property type="nucleotide sequence ID" value="NZ_CP080507.1"/>
</dbReference>
<comment type="catalytic activity">
    <reaction evidence="1">
        <text>Hydrolyzes the link between N-acetylmuramoyl residues and L-amino acid residues in certain cell-wall glycopeptides.</text>
        <dbReference type="EC" id="3.5.1.28"/>
    </reaction>
</comment>
<dbReference type="InterPro" id="IPR002502">
    <property type="entry name" value="Amidase_domain"/>
</dbReference>
<dbReference type="SMART" id="SM00644">
    <property type="entry name" value="Ami_2"/>
    <property type="match status" value="1"/>
</dbReference>
<dbReference type="Pfam" id="PF01510">
    <property type="entry name" value="Amidase_2"/>
    <property type="match status" value="1"/>
</dbReference>
<dbReference type="GO" id="GO:0009254">
    <property type="term" value="P:peptidoglycan turnover"/>
    <property type="evidence" value="ECO:0007669"/>
    <property type="project" value="TreeGrafter"/>
</dbReference>
<dbReference type="Gene3D" id="3.40.80.10">
    <property type="entry name" value="Peptidoglycan recognition protein-like"/>
    <property type="match status" value="1"/>
</dbReference>
<evidence type="ECO:0000313" key="6">
    <source>
        <dbReference type="EMBL" id="QYM77897.1"/>
    </source>
</evidence>
<reference evidence="6" key="1">
    <citation type="submission" date="2021-08" db="EMBL/GenBank/DDBJ databases">
        <title>Genome of a novel bacterium of the phylum Verrucomicrobia, Oleiharenicola sp. KSB-15.</title>
        <authorList>
            <person name="Chung J.-H."/>
            <person name="Ahn J.-H."/>
            <person name="Yoon Y."/>
            <person name="Kim D.-Y."/>
            <person name="An S.-H."/>
            <person name="Park I."/>
            <person name="Yeon J."/>
        </authorList>
    </citation>
    <scope>NUCLEOTIDE SEQUENCE</scope>
    <source>
        <strain evidence="6">KSB-15</strain>
    </source>
</reference>
<dbReference type="InterPro" id="IPR051206">
    <property type="entry name" value="NAMLAA_amidase_2"/>
</dbReference>
<gene>
    <name evidence="6" type="ORF">K0B96_11275</name>
</gene>
<evidence type="ECO:0000256" key="1">
    <source>
        <dbReference type="ARBA" id="ARBA00001561"/>
    </source>
</evidence>
<dbReference type="GO" id="GO:0009253">
    <property type="term" value="P:peptidoglycan catabolic process"/>
    <property type="evidence" value="ECO:0007669"/>
    <property type="project" value="InterPro"/>
</dbReference>